<protein>
    <submittedName>
        <fullName evidence="1">Uncharacterized protein</fullName>
    </submittedName>
</protein>
<dbReference type="EMBL" id="QJKJ01004001">
    <property type="protein sequence ID" value="RDX95976.1"/>
    <property type="molecule type" value="Genomic_DNA"/>
</dbReference>
<evidence type="ECO:0000313" key="2">
    <source>
        <dbReference type="Proteomes" id="UP000257109"/>
    </source>
</evidence>
<sequence>MDYRALNKTTSWVVSGMKLEPVTSLEFSSAITGASDYKKTMYSNFIPKEFEEFGIKMVMRRELALKRNNELAIEFSHKLPLHYQTLTF</sequence>
<comment type="caution">
    <text evidence="1">The sequence shown here is derived from an EMBL/GenBank/DDBJ whole genome shotgun (WGS) entry which is preliminary data.</text>
</comment>
<name>A0A371GZV9_MUCPR</name>
<reference evidence="1" key="1">
    <citation type="submission" date="2018-05" db="EMBL/GenBank/DDBJ databases">
        <title>Draft genome of Mucuna pruriens seed.</title>
        <authorList>
            <person name="Nnadi N.E."/>
            <person name="Vos R."/>
            <person name="Hasami M.H."/>
            <person name="Devisetty U.K."/>
            <person name="Aguiy J.C."/>
        </authorList>
    </citation>
    <scope>NUCLEOTIDE SEQUENCE [LARGE SCALE GENOMIC DNA]</scope>
    <source>
        <strain evidence="1">JCA_2017</strain>
    </source>
</reference>
<dbReference type="AlphaFoldDB" id="A0A371GZV9"/>
<organism evidence="1 2">
    <name type="scientific">Mucuna pruriens</name>
    <name type="common">Velvet bean</name>
    <name type="synonym">Dolichos pruriens</name>
    <dbReference type="NCBI Taxonomy" id="157652"/>
    <lineage>
        <taxon>Eukaryota</taxon>
        <taxon>Viridiplantae</taxon>
        <taxon>Streptophyta</taxon>
        <taxon>Embryophyta</taxon>
        <taxon>Tracheophyta</taxon>
        <taxon>Spermatophyta</taxon>
        <taxon>Magnoliopsida</taxon>
        <taxon>eudicotyledons</taxon>
        <taxon>Gunneridae</taxon>
        <taxon>Pentapetalae</taxon>
        <taxon>rosids</taxon>
        <taxon>fabids</taxon>
        <taxon>Fabales</taxon>
        <taxon>Fabaceae</taxon>
        <taxon>Papilionoideae</taxon>
        <taxon>50 kb inversion clade</taxon>
        <taxon>NPAAA clade</taxon>
        <taxon>indigoferoid/millettioid clade</taxon>
        <taxon>Phaseoleae</taxon>
        <taxon>Mucuna</taxon>
    </lineage>
</organism>
<accession>A0A371GZV9</accession>
<gene>
    <name evidence="1" type="ORF">CR513_21425</name>
</gene>
<keyword evidence="2" id="KW-1185">Reference proteome</keyword>
<evidence type="ECO:0000313" key="1">
    <source>
        <dbReference type="EMBL" id="RDX95976.1"/>
    </source>
</evidence>
<dbReference type="Proteomes" id="UP000257109">
    <property type="component" value="Unassembled WGS sequence"/>
</dbReference>
<proteinExistence type="predicted"/>
<feature type="non-terminal residue" evidence="1">
    <location>
        <position position="88"/>
    </location>
</feature>